<gene>
    <name evidence="1" type="ORF">EJK54_1208</name>
</gene>
<protein>
    <submittedName>
        <fullName evidence="1">Uncharacterized protein</fullName>
    </submittedName>
</protein>
<comment type="caution">
    <text evidence="1">The sequence shown here is derived from an EMBL/GenBank/DDBJ whole genome shotgun (WGS) entry which is preliminary data.</text>
</comment>
<name>A0ABY0BMK1_MORCA</name>
<keyword evidence="2" id="KW-1185">Reference proteome</keyword>
<proteinExistence type="predicted"/>
<evidence type="ECO:0000313" key="2">
    <source>
        <dbReference type="Proteomes" id="UP000268436"/>
    </source>
</evidence>
<dbReference type="EMBL" id="RYER01000003">
    <property type="protein sequence ID" value="RUO17693.1"/>
    <property type="molecule type" value="Genomic_DNA"/>
</dbReference>
<dbReference type="Proteomes" id="UP000268436">
    <property type="component" value="Unassembled WGS sequence"/>
</dbReference>
<sequence>MFCFIAISFIKKTGHNNSIFYLLIDWYFSIYELEGITQ</sequence>
<organism evidence="1 2">
    <name type="scientific">Moraxella catarrhalis</name>
    <name type="common">Branhamella catarrhalis</name>
    <dbReference type="NCBI Taxonomy" id="480"/>
    <lineage>
        <taxon>Bacteria</taxon>
        <taxon>Pseudomonadati</taxon>
        <taxon>Pseudomonadota</taxon>
        <taxon>Gammaproteobacteria</taxon>
        <taxon>Moraxellales</taxon>
        <taxon>Moraxellaceae</taxon>
        <taxon>Moraxella</taxon>
    </lineage>
</organism>
<accession>A0ABY0BMK1</accession>
<evidence type="ECO:0000313" key="1">
    <source>
        <dbReference type="EMBL" id="RUO17693.1"/>
    </source>
</evidence>
<reference evidence="1 2" key="1">
    <citation type="submission" date="2018-12" db="EMBL/GenBank/DDBJ databases">
        <title>Persistence of Moraxella catarrhalis in Chronic Obstructive Pulmonary Disease and Regulation of the Hag/MID Adhesin.</title>
        <authorList>
            <person name="Murphy T."/>
            <person name="Zhao X."/>
            <person name="Vyas G."/>
            <person name="Aluvathingal J."/>
            <person name="Nadendla S."/>
            <person name="Tallon L."/>
            <person name="Tettelin H."/>
        </authorList>
    </citation>
    <scope>NUCLEOTIDE SEQUENCE [LARGE SCALE GENOMIC DNA]</scope>
    <source>
        <strain evidence="1 2">173P27B1</strain>
    </source>
</reference>